<evidence type="ECO:0000313" key="3">
    <source>
        <dbReference type="Proteomes" id="UP000316778"/>
    </source>
</evidence>
<feature type="signal peptide" evidence="1">
    <location>
        <begin position="1"/>
        <end position="18"/>
    </location>
</feature>
<sequence length="233" mass="26376">MKRFLLGIFLLQPLLLGAQPVVTGVTAYYDTTAVVELYNQAPVGLEITYSNGDVRQTEGFLDGDYRWRAIKVSTPDGEFRNGYLRFDRQRLAQQHYQVKLLVSLPDAGNHPPFETTLQLPYITGIRFNHYADSLKRGIHFYLNVEGRFSTGKVYPLDTSAVRLESSAGQLLGQDLLLKTGDTTRFITVKAVYKSKPTLKVESIVPVKQKADDDSMIIQDKQDVFNNRKRKKGN</sequence>
<keyword evidence="1" id="KW-0732">Signal</keyword>
<organism evidence="2 3">
    <name type="scientific">Chitinophaga japonensis</name>
    <name type="common">Flexibacter japonensis</name>
    <dbReference type="NCBI Taxonomy" id="104662"/>
    <lineage>
        <taxon>Bacteria</taxon>
        <taxon>Pseudomonadati</taxon>
        <taxon>Bacteroidota</taxon>
        <taxon>Chitinophagia</taxon>
        <taxon>Chitinophagales</taxon>
        <taxon>Chitinophagaceae</taxon>
        <taxon>Chitinophaga</taxon>
    </lineage>
</organism>
<protein>
    <submittedName>
        <fullName evidence="2">Uncharacterized protein</fullName>
    </submittedName>
</protein>
<dbReference type="Proteomes" id="UP000316778">
    <property type="component" value="Unassembled WGS sequence"/>
</dbReference>
<dbReference type="AlphaFoldDB" id="A0A562T486"/>
<name>A0A562T486_CHIJA</name>
<proteinExistence type="predicted"/>
<evidence type="ECO:0000313" key="2">
    <source>
        <dbReference type="EMBL" id="TWI88183.1"/>
    </source>
</evidence>
<evidence type="ECO:0000256" key="1">
    <source>
        <dbReference type="SAM" id="SignalP"/>
    </source>
</evidence>
<accession>A0A562T486</accession>
<dbReference type="EMBL" id="VLLG01000003">
    <property type="protein sequence ID" value="TWI88183.1"/>
    <property type="molecule type" value="Genomic_DNA"/>
</dbReference>
<reference evidence="2 3" key="1">
    <citation type="journal article" date="2013" name="Stand. Genomic Sci.">
        <title>Genomic Encyclopedia of Type Strains, Phase I: The one thousand microbial genomes (KMG-I) project.</title>
        <authorList>
            <person name="Kyrpides N.C."/>
            <person name="Woyke T."/>
            <person name="Eisen J.A."/>
            <person name="Garrity G."/>
            <person name="Lilburn T.G."/>
            <person name="Beck B.J."/>
            <person name="Whitman W.B."/>
            <person name="Hugenholtz P."/>
            <person name="Klenk H.P."/>
        </authorList>
    </citation>
    <scope>NUCLEOTIDE SEQUENCE [LARGE SCALE GENOMIC DNA]</scope>
    <source>
        <strain evidence="2 3">DSM 13484</strain>
    </source>
</reference>
<gene>
    <name evidence="2" type="ORF">LX66_2259</name>
</gene>
<feature type="chain" id="PRO_5022193448" evidence="1">
    <location>
        <begin position="19"/>
        <end position="233"/>
    </location>
</feature>
<keyword evidence="3" id="KW-1185">Reference proteome</keyword>
<dbReference type="RefSeq" id="WP_145713183.1">
    <property type="nucleotide sequence ID" value="NZ_BAAAFY010000001.1"/>
</dbReference>
<dbReference type="OrthoDB" id="674574at2"/>
<comment type="caution">
    <text evidence="2">The sequence shown here is derived from an EMBL/GenBank/DDBJ whole genome shotgun (WGS) entry which is preliminary data.</text>
</comment>